<protein>
    <submittedName>
        <fullName evidence="2">Uncharacterized protein</fullName>
    </submittedName>
</protein>
<dbReference type="EMBL" id="CAJNOU010000046">
    <property type="protein sequence ID" value="CAF0831605.1"/>
    <property type="molecule type" value="Genomic_DNA"/>
</dbReference>
<comment type="caution">
    <text evidence="2">The sequence shown here is derived from an EMBL/GenBank/DDBJ whole genome shotgun (WGS) entry which is preliminary data.</text>
</comment>
<evidence type="ECO:0000313" key="3">
    <source>
        <dbReference type="Proteomes" id="UP000663889"/>
    </source>
</evidence>
<accession>A0A813V1X7</accession>
<dbReference type="Gene3D" id="3.30.40.10">
    <property type="entry name" value="Zinc/RING finger domain, C3HC4 (zinc finger)"/>
    <property type="match status" value="1"/>
</dbReference>
<gene>
    <name evidence="2" type="ORF">SEV965_LOCUS2148</name>
</gene>
<dbReference type="AlphaFoldDB" id="A0A813V1X7"/>
<sequence length="667" mass="75866">MNTHRFFFSLILIFITLYLTSSSDCDAHSNQDDTPFNIKVQQSPLILIGTSLNKNIDTNIPNLFNVTFLVQCILKGRPTQRIIRVVQAGSLLGRRSCQRFDVDREYIAFLEPFFDGTYRPVDLDEIPYNNQINLLLEKTCAIEKKLEKENGTTVHVLFQVDCILKGPAIPRQINITGVGLAEDKIYCQPPFDWGQRIAFLEYDPLNDSKTFIPSDFVDILFEDDSTNKILVNTCNLQQLVPLDSSLSITDVCPFVSTGPQCIQTTNETYMDLTSIGSDLLPTIIPDGSQHEIDTIQSKSATIQVDVDKHNGVNSIHISIFLIMHLERTKTKQDTPMDIQDLTCPICMCIAEDPQITSCCNRVFCVKDADLIQYTNGCPLCRKKHFSFKSSSKHKEMLEQLTIKCVCSERIAPDDYERHLERCSNVTFPCPHNTCREKNDLAKYNSQQLVSHLARCHCNEVSLLGSTFINKKSVETYKKASIKYNDLVSTLYSVLYPKMIDIQLKNCSSTLRNSSIFKCPHGHKLIEADHTKRKRKNGTVYSSASYNCDICHHSFPNGQSWHCSCTDTGFDKCVACLVFQLYSIDNNILKLASQDKEKQQEHHRRGSIRNIVHLPRGIFRLLTGHMGENEDDDDSSLLALRHQPPFLIEQNTLERRDNDTNGGNHRED</sequence>
<proteinExistence type="predicted"/>
<name>A0A813V1X7_9BILA</name>
<dbReference type="Proteomes" id="UP000663889">
    <property type="component" value="Unassembled WGS sequence"/>
</dbReference>
<reference evidence="2" key="1">
    <citation type="submission" date="2021-02" db="EMBL/GenBank/DDBJ databases">
        <authorList>
            <person name="Nowell W R."/>
        </authorList>
    </citation>
    <scope>NUCLEOTIDE SEQUENCE</scope>
</reference>
<dbReference type="InterPro" id="IPR013083">
    <property type="entry name" value="Znf_RING/FYVE/PHD"/>
</dbReference>
<organism evidence="2 3">
    <name type="scientific">Rotaria sordida</name>
    <dbReference type="NCBI Taxonomy" id="392033"/>
    <lineage>
        <taxon>Eukaryota</taxon>
        <taxon>Metazoa</taxon>
        <taxon>Spiralia</taxon>
        <taxon>Gnathifera</taxon>
        <taxon>Rotifera</taxon>
        <taxon>Eurotatoria</taxon>
        <taxon>Bdelloidea</taxon>
        <taxon>Philodinida</taxon>
        <taxon>Philodinidae</taxon>
        <taxon>Rotaria</taxon>
    </lineage>
</organism>
<dbReference type="SUPFAM" id="SSF57850">
    <property type="entry name" value="RING/U-box"/>
    <property type="match status" value="1"/>
</dbReference>
<keyword evidence="1" id="KW-0732">Signal</keyword>
<evidence type="ECO:0000256" key="1">
    <source>
        <dbReference type="SAM" id="SignalP"/>
    </source>
</evidence>
<feature type="chain" id="PRO_5032651912" evidence="1">
    <location>
        <begin position="23"/>
        <end position="667"/>
    </location>
</feature>
<evidence type="ECO:0000313" key="2">
    <source>
        <dbReference type="EMBL" id="CAF0831605.1"/>
    </source>
</evidence>
<feature type="signal peptide" evidence="1">
    <location>
        <begin position="1"/>
        <end position="22"/>
    </location>
</feature>